<accession>A0AAU7ASK4</accession>
<reference evidence="3" key="1">
    <citation type="submission" date="2022-12" db="EMBL/GenBank/DDBJ databases">
        <title>Paraconexibacter alkalitolerans sp. nov. and Baekduia alba sp. nov., isolated from soil and emended description of the genera Paraconexibacter (Chun et al., 2020) and Baekduia (An et al., 2020).</title>
        <authorList>
            <person name="Vieira S."/>
            <person name="Huber K.J."/>
            <person name="Geppert A."/>
            <person name="Wolf J."/>
            <person name="Neumann-Schaal M."/>
            <person name="Muesken M."/>
            <person name="Overmann J."/>
        </authorList>
    </citation>
    <scope>NUCLEOTIDE SEQUENCE</scope>
    <source>
        <strain evidence="3">AEG42_29</strain>
    </source>
</reference>
<dbReference type="Gene3D" id="3.60.21.70">
    <property type="entry name" value="PhoD-like phosphatase"/>
    <property type="match status" value="1"/>
</dbReference>
<dbReference type="PROSITE" id="PS51318">
    <property type="entry name" value="TAT"/>
    <property type="match status" value="1"/>
</dbReference>
<dbReference type="InterPro" id="IPR032093">
    <property type="entry name" value="PhoD_N"/>
</dbReference>
<dbReference type="PANTHER" id="PTHR43606">
    <property type="entry name" value="PHOSPHATASE, PUTATIVE (AFU_ORTHOLOGUE AFUA_6G08710)-RELATED"/>
    <property type="match status" value="1"/>
</dbReference>
<dbReference type="AlphaFoldDB" id="A0AAU7ASK4"/>
<dbReference type="Gene3D" id="2.60.40.380">
    <property type="entry name" value="Purple acid phosphatase-like, N-terminal"/>
    <property type="match status" value="1"/>
</dbReference>
<dbReference type="GO" id="GO:0016787">
    <property type="term" value="F:hydrolase activity"/>
    <property type="evidence" value="ECO:0007669"/>
    <property type="project" value="UniProtKB-KW"/>
</dbReference>
<evidence type="ECO:0000313" key="3">
    <source>
        <dbReference type="EMBL" id="XAY04633.1"/>
    </source>
</evidence>
<keyword evidence="3" id="KW-0378">Hydrolase</keyword>
<dbReference type="PANTHER" id="PTHR43606:SF2">
    <property type="entry name" value="ALKALINE PHOSPHATASE FAMILY PROTEIN (AFU_ORTHOLOGUE AFUA_5G03860)"/>
    <property type="match status" value="1"/>
</dbReference>
<dbReference type="RefSeq" id="WP_354701161.1">
    <property type="nucleotide sequence ID" value="NZ_CP114014.1"/>
</dbReference>
<dbReference type="CDD" id="cd07389">
    <property type="entry name" value="MPP_PhoD"/>
    <property type="match status" value="1"/>
</dbReference>
<name>A0AAU7ASK4_9ACTN</name>
<dbReference type="InterPro" id="IPR038607">
    <property type="entry name" value="PhoD-like_sf"/>
</dbReference>
<dbReference type="Pfam" id="PF16655">
    <property type="entry name" value="PhoD_N"/>
    <property type="match status" value="1"/>
</dbReference>
<dbReference type="Pfam" id="PF09423">
    <property type="entry name" value="PhoD"/>
    <property type="match status" value="1"/>
</dbReference>
<feature type="domain" description="PhoD-like phosphatase metallophosphatase" evidence="1">
    <location>
        <begin position="149"/>
        <end position="455"/>
    </location>
</feature>
<evidence type="ECO:0000259" key="1">
    <source>
        <dbReference type="Pfam" id="PF09423"/>
    </source>
</evidence>
<dbReference type="InterPro" id="IPR052900">
    <property type="entry name" value="Phospholipid_Metab_Enz"/>
</dbReference>
<dbReference type="InterPro" id="IPR029052">
    <property type="entry name" value="Metallo-depent_PP-like"/>
</dbReference>
<dbReference type="InterPro" id="IPR018946">
    <property type="entry name" value="PhoD-like_MPP"/>
</dbReference>
<dbReference type="EMBL" id="CP114014">
    <property type="protein sequence ID" value="XAY04633.1"/>
    <property type="molecule type" value="Genomic_DNA"/>
</dbReference>
<dbReference type="InterPro" id="IPR006311">
    <property type="entry name" value="TAT_signal"/>
</dbReference>
<evidence type="ECO:0000259" key="2">
    <source>
        <dbReference type="Pfam" id="PF16655"/>
    </source>
</evidence>
<protein>
    <submittedName>
        <fullName evidence="3">Hydrolase</fullName>
    </submittedName>
</protein>
<organism evidence="3">
    <name type="scientific">Paraconexibacter sp. AEG42_29</name>
    <dbReference type="NCBI Taxonomy" id="2997339"/>
    <lineage>
        <taxon>Bacteria</taxon>
        <taxon>Bacillati</taxon>
        <taxon>Actinomycetota</taxon>
        <taxon>Thermoleophilia</taxon>
        <taxon>Solirubrobacterales</taxon>
        <taxon>Paraconexibacteraceae</taxon>
        <taxon>Paraconexibacter</taxon>
    </lineage>
</organism>
<proteinExistence type="predicted"/>
<feature type="domain" description="Phospholipase D N-terminal" evidence="2">
    <location>
        <begin position="51"/>
        <end position="137"/>
    </location>
</feature>
<sequence>MASNRRPLPTTRRELLIAGTLAASAAYVPTAWGARLLDAPARVGAGRFRDGVASGEPTADGITLWSRLTTDHARSGAQLIVAEDEGLTRTVATAVVGTSQTVDGSLKTRITGLKPHTTYYYAWRSREDVSPTGRTRTAPPADSDIPVRLAYSSCQNYPTGFFTGHADAAKLDDLDLYVQLGDYQYERASMPGNGRTVAGGSVDLASYRALMKLYRADKDLRELHRVHPWIHTWDDHEVANDYTDNAPAPSALQKAAGYRVSFEWMPRMTMPSERYRVYGNRGLGRMCDVFLLDLRQYRTGEGDGQPRRIAGRAQLDALKAHLTASRARWKIVGTPVQLSPLEIAGQPLNPDAWDGFVDERKELLDHIAAGGISNVVFLTGDIHVFMANQVLAQADAGRSIATEFVGGSVTSSGIDSVLGVTPTTVRLANPWIKHFNGMDHGYGRVDLGADAAKVTYRVAAIDRPDAAARTLATFTQPLGANDFTQDGGAAIRAASEGDLPAPLTPRQLRSEAARTTALKVRRQRLERVLRAHGADR</sequence>
<dbReference type="SUPFAM" id="SSF56300">
    <property type="entry name" value="Metallo-dependent phosphatases"/>
    <property type="match status" value="1"/>
</dbReference>
<dbReference type="KEGG" id="parq:DSM112329_01468"/>
<gene>
    <name evidence="3" type="ORF">DSM112329_01468</name>
</gene>